<dbReference type="Proteomes" id="UP000440224">
    <property type="component" value="Unassembled WGS sequence"/>
</dbReference>
<reference evidence="1 2" key="1">
    <citation type="submission" date="2019-10" db="EMBL/GenBank/DDBJ databases">
        <title>A soil myxobacterium in the family Polyangiaceae.</title>
        <authorList>
            <person name="Li Y."/>
            <person name="Wang J."/>
        </authorList>
    </citation>
    <scope>NUCLEOTIDE SEQUENCE [LARGE SCALE GENOMIC DNA]</scope>
    <source>
        <strain evidence="1 2">DSM 14734</strain>
    </source>
</reference>
<comment type="caution">
    <text evidence="1">The sequence shown here is derived from an EMBL/GenBank/DDBJ whole genome shotgun (WGS) entry which is preliminary data.</text>
</comment>
<proteinExistence type="predicted"/>
<evidence type="ECO:0000313" key="1">
    <source>
        <dbReference type="EMBL" id="MRG98415.1"/>
    </source>
</evidence>
<dbReference type="AlphaFoldDB" id="A0A6N7Q6T2"/>
<dbReference type="OrthoDB" id="5521211at2"/>
<keyword evidence="2" id="KW-1185">Reference proteome</keyword>
<dbReference type="EMBL" id="WJIE01000031">
    <property type="protein sequence ID" value="MRG98415.1"/>
    <property type="molecule type" value="Genomic_DNA"/>
</dbReference>
<organism evidence="1 2">
    <name type="scientific">Polyangium spumosum</name>
    <dbReference type="NCBI Taxonomy" id="889282"/>
    <lineage>
        <taxon>Bacteria</taxon>
        <taxon>Pseudomonadati</taxon>
        <taxon>Myxococcota</taxon>
        <taxon>Polyangia</taxon>
        <taxon>Polyangiales</taxon>
        <taxon>Polyangiaceae</taxon>
        <taxon>Polyangium</taxon>
    </lineage>
</organism>
<name>A0A6N7Q6T2_9BACT</name>
<evidence type="ECO:0000313" key="2">
    <source>
        <dbReference type="Proteomes" id="UP000440224"/>
    </source>
</evidence>
<dbReference type="RefSeq" id="WP_153825184.1">
    <property type="nucleotide sequence ID" value="NZ_WJIE01000031.1"/>
</dbReference>
<accession>A0A6N7Q6T2</accession>
<gene>
    <name evidence="1" type="ORF">GF068_41845</name>
</gene>
<protein>
    <submittedName>
        <fullName evidence="1">Uncharacterized protein</fullName>
    </submittedName>
</protein>
<sequence>MLAFPTLASGVTRTATYLAAVLHALAREEALGRRPKRLLEPGHATWTRFRGRLRTPALVELLLEDAAVTQPCPFRVAEILGSDTSLRDVPAKVFDDWLAELPRASLDAPSAEYIAAQAKRLGLPTRMARADLHKIKPHQHVLELPGTGGQLAHHIVQTQRDIYLQDVFTIVVGTWQELTLAGLVAVECELRGAPPVIVDRELTKTRERRGELDYVIGMDPDKGGFFTKTTLEQAGWFPSATILLV</sequence>